<keyword evidence="3" id="KW-1185">Reference proteome</keyword>
<dbReference type="PANTHER" id="PTHR11067">
    <property type="entry name" value="INOSINE TRIPHOSPHATE PYROPHOSPHATASE/HAM1 PROTEIN"/>
    <property type="match status" value="1"/>
</dbReference>
<evidence type="ECO:0000256" key="1">
    <source>
        <dbReference type="ARBA" id="ARBA00008023"/>
    </source>
</evidence>
<comment type="similarity">
    <text evidence="1">Belongs to the HAM1 NTPase family.</text>
</comment>
<accession>A0A914YQ68</accession>
<keyword evidence="2" id="KW-0378">Hydrolase</keyword>
<reference evidence="4" key="1">
    <citation type="submission" date="2022-11" db="UniProtKB">
        <authorList>
            <consortium name="WormBaseParasite"/>
        </authorList>
    </citation>
    <scope>IDENTIFICATION</scope>
</reference>
<dbReference type="GO" id="GO:0009143">
    <property type="term" value="P:nucleoside triphosphate catabolic process"/>
    <property type="evidence" value="ECO:0007669"/>
    <property type="project" value="InterPro"/>
</dbReference>
<sequence length="213" mass="24150">MDDNKMRRFTEEIAKFADKPFHLYFATSNSNKFKEMQFLGRETFSMEQHSIEVPEIQGTVEEIIEAKIEVARRLSTVFPILVDDTALNIEALNGWPGPYVKEFLESFKPDGIVDLVQKVNRENMKVRAICSLGYLENRSAKPIFGYGFVEGILKHRADGIYKGFGFDPVLYPFGDGKAFGDMTMEEKGNLSHRAHALLNLCQNLVKRKGSGDS</sequence>
<dbReference type="InterPro" id="IPR029001">
    <property type="entry name" value="ITPase-like_fam"/>
</dbReference>
<protein>
    <submittedName>
        <fullName evidence="4">Uncharacterized protein</fullName>
    </submittedName>
</protein>
<name>A0A914YQ68_9BILA</name>
<dbReference type="AlphaFoldDB" id="A0A914YQ68"/>
<dbReference type="CDD" id="cd00515">
    <property type="entry name" value="HAM1"/>
    <property type="match status" value="1"/>
</dbReference>
<dbReference type="Pfam" id="PF01725">
    <property type="entry name" value="Ham1p_like"/>
    <property type="match status" value="1"/>
</dbReference>
<dbReference type="GO" id="GO:0005737">
    <property type="term" value="C:cytoplasm"/>
    <property type="evidence" value="ECO:0007669"/>
    <property type="project" value="TreeGrafter"/>
</dbReference>
<dbReference type="InterPro" id="IPR002637">
    <property type="entry name" value="RdgB/HAM1"/>
</dbReference>
<dbReference type="SUPFAM" id="SSF52972">
    <property type="entry name" value="ITPase-like"/>
    <property type="match status" value="1"/>
</dbReference>
<dbReference type="WBParaSite" id="PSU_v2.g2322.t1">
    <property type="protein sequence ID" value="PSU_v2.g2322.t1"/>
    <property type="gene ID" value="PSU_v2.g2322"/>
</dbReference>
<evidence type="ECO:0000313" key="4">
    <source>
        <dbReference type="WBParaSite" id="PSU_v2.g2322.t1"/>
    </source>
</evidence>
<dbReference type="Gene3D" id="3.90.950.10">
    <property type="match status" value="1"/>
</dbReference>
<dbReference type="PANTHER" id="PTHR11067:SF9">
    <property type="entry name" value="INOSINE TRIPHOSPHATE PYROPHOSPHATASE"/>
    <property type="match status" value="1"/>
</dbReference>
<organism evidence="3 4">
    <name type="scientific">Panagrolaimus superbus</name>
    <dbReference type="NCBI Taxonomy" id="310955"/>
    <lineage>
        <taxon>Eukaryota</taxon>
        <taxon>Metazoa</taxon>
        <taxon>Ecdysozoa</taxon>
        <taxon>Nematoda</taxon>
        <taxon>Chromadorea</taxon>
        <taxon>Rhabditida</taxon>
        <taxon>Tylenchina</taxon>
        <taxon>Panagrolaimomorpha</taxon>
        <taxon>Panagrolaimoidea</taxon>
        <taxon>Panagrolaimidae</taxon>
        <taxon>Panagrolaimus</taxon>
    </lineage>
</organism>
<evidence type="ECO:0000313" key="3">
    <source>
        <dbReference type="Proteomes" id="UP000887577"/>
    </source>
</evidence>
<proteinExistence type="inferred from homology"/>
<evidence type="ECO:0000256" key="2">
    <source>
        <dbReference type="ARBA" id="ARBA00022801"/>
    </source>
</evidence>
<dbReference type="Proteomes" id="UP000887577">
    <property type="component" value="Unplaced"/>
</dbReference>
<dbReference type="GO" id="GO:0047429">
    <property type="term" value="F:nucleoside triphosphate diphosphatase activity"/>
    <property type="evidence" value="ECO:0007669"/>
    <property type="project" value="InterPro"/>
</dbReference>